<dbReference type="Proteomes" id="UP000249757">
    <property type="component" value="Unassembled WGS sequence"/>
</dbReference>
<evidence type="ECO:0000256" key="1">
    <source>
        <dbReference type="ARBA" id="ARBA00004496"/>
    </source>
</evidence>
<reference evidence="7" key="1">
    <citation type="journal article" date="2022" name="Microb. Genom.">
        <title>A global pangenome for the wheat fungal pathogen Pyrenophora tritici-repentis and prediction of effector protein structural homology.</title>
        <authorList>
            <person name="Moolhuijzen P.M."/>
            <person name="See P.T."/>
            <person name="Shi G."/>
            <person name="Powell H.R."/>
            <person name="Cockram J."/>
            <person name="Jorgensen L.N."/>
            <person name="Benslimane H."/>
            <person name="Strelkov S.E."/>
            <person name="Turner J."/>
            <person name="Liu Z."/>
            <person name="Moffat C.S."/>
        </authorList>
    </citation>
    <scope>NUCLEOTIDE SEQUENCE [LARGE SCALE GENOMIC DNA]</scope>
</reference>
<evidence type="ECO:0000313" key="7">
    <source>
        <dbReference type="Proteomes" id="UP000249757"/>
    </source>
</evidence>
<feature type="compositionally biased region" description="Pro residues" evidence="4">
    <location>
        <begin position="179"/>
        <end position="193"/>
    </location>
</feature>
<dbReference type="GO" id="GO:0019901">
    <property type="term" value="F:protein kinase binding"/>
    <property type="evidence" value="ECO:0007669"/>
    <property type="project" value="TreeGrafter"/>
</dbReference>
<keyword evidence="3" id="KW-0963">Cytoplasm</keyword>
<evidence type="ECO:0000313" key="6">
    <source>
        <dbReference type="EMBL" id="KAI1520493.1"/>
    </source>
</evidence>
<dbReference type="Gene3D" id="6.20.250.60">
    <property type="match status" value="1"/>
</dbReference>
<dbReference type="AlphaFoldDB" id="A0A922NR21"/>
<proteinExistence type="inferred from homology"/>
<keyword evidence="6" id="KW-0418">Kinase</keyword>
<dbReference type="EMBL" id="NRDI02000001">
    <property type="protein sequence ID" value="KAI1520493.1"/>
    <property type="molecule type" value="Genomic_DNA"/>
</dbReference>
<feature type="compositionally biased region" description="Polar residues" evidence="4">
    <location>
        <begin position="156"/>
        <end position="165"/>
    </location>
</feature>
<feature type="region of interest" description="Disordered" evidence="4">
    <location>
        <begin position="1"/>
        <end position="255"/>
    </location>
</feature>
<feature type="compositionally biased region" description="Basic and acidic residues" evidence="4">
    <location>
        <begin position="137"/>
        <end position="148"/>
    </location>
</feature>
<dbReference type="GO" id="GO:0005737">
    <property type="term" value="C:cytoplasm"/>
    <property type="evidence" value="ECO:0007669"/>
    <property type="project" value="UniProtKB-SubCell"/>
</dbReference>
<evidence type="ECO:0000256" key="2">
    <source>
        <dbReference type="ARBA" id="ARBA00010926"/>
    </source>
</evidence>
<comment type="similarity">
    <text evidence="2">Belongs to the 5'-AMP-activated protein kinase beta subunit family.</text>
</comment>
<evidence type="ECO:0000259" key="5">
    <source>
        <dbReference type="SMART" id="SM01010"/>
    </source>
</evidence>
<protein>
    <submittedName>
        <fullName evidence="6">Glycogen recognition site of AMP-activated protein kinase</fullName>
    </submittedName>
</protein>
<dbReference type="InterPro" id="IPR014756">
    <property type="entry name" value="Ig_E-set"/>
</dbReference>
<organism evidence="6 7">
    <name type="scientific">Pyrenophora tritici-repentis</name>
    <dbReference type="NCBI Taxonomy" id="45151"/>
    <lineage>
        <taxon>Eukaryota</taxon>
        <taxon>Fungi</taxon>
        <taxon>Dikarya</taxon>
        <taxon>Ascomycota</taxon>
        <taxon>Pezizomycotina</taxon>
        <taxon>Dothideomycetes</taxon>
        <taxon>Pleosporomycetidae</taxon>
        <taxon>Pleosporales</taxon>
        <taxon>Pleosporineae</taxon>
        <taxon>Pleosporaceae</taxon>
        <taxon>Pyrenophora</taxon>
    </lineage>
</organism>
<dbReference type="FunFam" id="2.60.40.10:FF:000562">
    <property type="entry name" value="Snf1 kinase complex beta-subunit Gal83"/>
    <property type="match status" value="1"/>
</dbReference>
<comment type="subcellular location">
    <subcellularLocation>
        <location evidence="1">Cytoplasm</location>
    </subcellularLocation>
</comment>
<dbReference type="Gene3D" id="2.60.40.10">
    <property type="entry name" value="Immunoglobulins"/>
    <property type="match status" value="1"/>
</dbReference>
<dbReference type="SUPFAM" id="SSF160219">
    <property type="entry name" value="AMPKBI-like"/>
    <property type="match status" value="1"/>
</dbReference>
<feature type="region of interest" description="Disordered" evidence="4">
    <location>
        <begin position="294"/>
        <end position="317"/>
    </location>
</feature>
<dbReference type="OMA" id="EWEGPGE"/>
<dbReference type="Pfam" id="PF04739">
    <property type="entry name" value="AMPKBI"/>
    <property type="match status" value="1"/>
</dbReference>
<dbReference type="OrthoDB" id="531008at2759"/>
<dbReference type="InterPro" id="IPR037256">
    <property type="entry name" value="ASC_dom_sf"/>
</dbReference>
<dbReference type="SMART" id="SM01010">
    <property type="entry name" value="AMPKBI"/>
    <property type="match status" value="1"/>
</dbReference>
<dbReference type="Pfam" id="PF16561">
    <property type="entry name" value="AMPK1_CBM"/>
    <property type="match status" value="1"/>
</dbReference>
<sequence length="575" mass="62707">MGNQHSRTSSTTSPSSKPASPTANNVTTSHGHAHHERERERERIHHPPHSQFHSARRRESIQALSTAKAPAAPSVSLENAESHPTSARPLSRGRAQTVGTSTRAVTSQLRAAQEHYNNNHNPSSDAAMGNEQSSHNKNKEPPREKNPRDLTPPQRPSTTSNTTPFSAPIAQAVQQPVSEPEPAPAPQPAPQPQPEAQQVPSPSPPIDAPTQPVDVPQGLRDELPERLLSSIDPADASQDYIPSSQFSRPPRLPLPIEEEVHTPGSPIISAQEIWSPIQDSDAEGMLPRRSSMLSTTTADDDDLGEEFKTPSTGRPTVPTLIEWEGPGERVYVTGTFAGWNRKYKLHRNGPSKNPDALSAYVSVTPGTHHLTFLVDNDMRTSDKLPTAVDYTNILVNYIEVPYPEPPALATSPSKDTANTLDVPTPVQERDAAMYPPQAPPPAPQVQPTIKAPLPEPAKPVKPEPTKKYHQNIPRYLIDLDAPEESSRYARANAMTSNLPTPPSLPGFLGKSILNGTTPMKDDSSVLIHPNHTVLNHLATSSIKDNILATSATTRYKQKFLTTIMYKPKEEHGANY</sequence>
<dbReference type="GO" id="GO:0007165">
    <property type="term" value="P:signal transduction"/>
    <property type="evidence" value="ECO:0007669"/>
    <property type="project" value="UniProtKB-ARBA"/>
</dbReference>
<dbReference type="PANTHER" id="PTHR10343:SF84">
    <property type="entry name" value="5'-AMP-ACTIVATED PROTEIN KINASE SUBUNIT BETA-1"/>
    <property type="match status" value="1"/>
</dbReference>
<gene>
    <name evidence="6" type="ORF">Ptr86124_000861</name>
</gene>
<accession>A0A922NR21</accession>
<feature type="compositionally biased region" description="Basic and acidic residues" evidence="4">
    <location>
        <begin position="35"/>
        <end position="45"/>
    </location>
</feature>
<comment type="caution">
    <text evidence="6">The sequence shown here is derived from an EMBL/GenBank/DDBJ whole genome shotgun (WGS) entry which is preliminary data.</text>
</comment>
<feature type="compositionally biased region" description="Polar residues" evidence="4">
    <location>
        <begin position="76"/>
        <end position="85"/>
    </location>
</feature>
<dbReference type="GO" id="GO:0016301">
    <property type="term" value="F:kinase activity"/>
    <property type="evidence" value="ECO:0007669"/>
    <property type="project" value="UniProtKB-KW"/>
</dbReference>
<dbReference type="InterPro" id="IPR032640">
    <property type="entry name" value="AMPK1_CBM"/>
</dbReference>
<dbReference type="PANTHER" id="PTHR10343">
    <property type="entry name" value="5'-AMP-ACTIVATED PROTEIN KINASE , BETA SUBUNIT"/>
    <property type="match status" value="1"/>
</dbReference>
<feature type="compositionally biased region" description="Low complexity" evidence="4">
    <location>
        <begin position="1"/>
        <end position="22"/>
    </location>
</feature>
<dbReference type="CDD" id="cd02859">
    <property type="entry name" value="E_set_AMPKbeta_like_N"/>
    <property type="match status" value="1"/>
</dbReference>
<dbReference type="GO" id="GO:0031588">
    <property type="term" value="C:nucleotide-activated protein kinase complex"/>
    <property type="evidence" value="ECO:0007669"/>
    <property type="project" value="TreeGrafter"/>
</dbReference>
<dbReference type="GO" id="GO:0005634">
    <property type="term" value="C:nucleus"/>
    <property type="evidence" value="ECO:0007669"/>
    <property type="project" value="TreeGrafter"/>
</dbReference>
<evidence type="ECO:0000256" key="3">
    <source>
        <dbReference type="ARBA" id="ARBA00022490"/>
    </source>
</evidence>
<dbReference type="InterPro" id="IPR013783">
    <property type="entry name" value="Ig-like_fold"/>
</dbReference>
<feature type="compositionally biased region" description="Polar residues" evidence="4">
    <location>
        <begin position="97"/>
        <end position="135"/>
    </location>
</feature>
<evidence type="ECO:0000256" key="4">
    <source>
        <dbReference type="SAM" id="MobiDB-lite"/>
    </source>
</evidence>
<keyword evidence="7" id="KW-1185">Reference proteome</keyword>
<dbReference type="InterPro" id="IPR006828">
    <property type="entry name" value="ASC_dom"/>
</dbReference>
<keyword evidence="6" id="KW-0808">Transferase</keyword>
<feature type="domain" description="Association with the SNF1 complex (ASC)" evidence="5">
    <location>
        <begin position="461"/>
        <end position="568"/>
    </location>
</feature>
<dbReference type="InterPro" id="IPR050827">
    <property type="entry name" value="CRP1_MDG1_kinase"/>
</dbReference>
<name>A0A922NR21_9PLEO</name>
<dbReference type="SUPFAM" id="SSF81296">
    <property type="entry name" value="E set domains"/>
    <property type="match status" value="1"/>
</dbReference>